<reference evidence="1 2" key="1">
    <citation type="submission" date="2016-07" db="EMBL/GenBank/DDBJ databases">
        <title>Pervasive Adenine N6-methylation of Active Genes in Fungi.</title>
        <authorList>
            <consortium name="DOE Joint Genome Institute"/>
            <person name="Mondo S.J."/>
            <person name="Dannebaum R.O."/>
            <person name="Kuo R.C."/>
            <person name="Labutti K."/>
            <person name="Haridas S."/>
            <person name="Kuo A."/>
            <person name="Salamov A."/>
            <person name="Ahrendt S.R."/>
            <person name="Lipzen A."/>
            <person name="Sullivan W."/>
            <person name="Andreopoulos W.B."/>
            <person name="Clum A."/>
            <person name="Lindquist E."/>
            <person name="Daum C."/>
            <person name="Ramamoorthy G.K."/>
            <person name="Gryganskyi A."/>
            <person name="Culley D."/>
            <person name="Magnuson J.K."/>
            <person name="James T.Y."/>
            <person name="O'Malley M.A."/>
            <person name="Stajich J.E."/>
            <person name="Spatafora J.W."/>
            <person name="Visel A."/>
            <person name="Grigoriev I.V."/>
        </authorList>
    </citation>
    <scope>NUCLEOTIDE SEQUENCE [LARGE SCALE GENOMIC DNA]</scope>
    <source>
        <strain evidence="1 2">NRRL 3301</strain>
    </source>
</reference>
<evidence type="ECO:0000313" key="1">
    <source>
        <dbReference type="EMBL" id="ORX44922.1"/>
    </source>
</evidence>
<dbReference type="AlphaFoldDB" id="A0A1X2G5R0"/>
<dbReference type="Proteomes" id="UP000242146">
    <property type="component" value="Unassembled WGS sequence"/>
</dbReference>
<dbReference type="InterPro" id="IPR001087">
    <property type="entry name" value="GDSL"/>
</dbReference>
<dbReference type="PANTHER" id="PTHR21325:SF31">
    <property type="entry name" value="GH22081P-RELATED"/>
    <property type="match status" value="1"/>
</dbReference>
<evidence type="ECO:0000313" key="2">
    <source>
        <dbReference type="Proteomes" id="UP000242146"/>
    </source>
</evidence>
<dbReference type="GO" id="GO:0004620">
    <property type="term" value="F:phospholipase activity"/>
    <property type="evidence" value="ECO:0007669"/>
    <property type="project" value="InterPro"/>
</dbReference>
<gene>
    <name evidence="1" type="ORF">DM01DRAFT_297161</name>
</gene>
<dbReference type="SUPFAM" id="SSF52266">
    <property type="entry name" value="SGNH hydrolase"/>
    <property type="match status" value="1"/>
</dbReference>
<dbReference type="GO" id="GO:0006644">
    <property type="term" value="P:phospholipid metabolic process"/>
    <property type="evidence" value="ECO:0007669"/>
    <property type="project" value="TreeGrafter"/>
</dbReference>
<keyword evidence="2" id="KW-1185">Reference proteome</keyword>
<comment type="caution">
    <text evidence="1">The sequence shown here is derived from an EMBL/GenBank/DDBJ whole genome shotgun (WGS) entry which is preliminary data.</text>
</comment>
<dbReference type="EMBL" id="MCGT01000045">
    <property type="protein sequence ID" value="ORX44922.1"/>
    <property type="molecule type" value="Genomic_DNA"/>
</dbReference>
<name>A0A1X2G5R0_9FUNG</name>
<accession>A0A1X2G5R0</accession>
<proteinExistence type="predicted"/>
<evidence type="ECO:0008006" key="3">
    <source>
        <dbReference type="Google" id="ProtNLM"/>
    </source>
</evidence>
<dbReference type="InterPro" id="IPR038885">
    <property type="entry name" value="PLB1"/>
</dbReference>
<organism evidence="1 2">
    <name type="scientific">Hesseltinella vesiculosa</name>
    <dbReference type="NCBI Taxonomy" id="101127"/>
    <lineage>
        <taxon>Eukaryota</taxon>
        <taxon>Fungi</taxon>
        <taxon>Fungi incertae sedis</taxon>
        <taxon>Mucoromycota</taxon>
        <taxon>Mucoromycotina</taxon>
        <taxon>Mucoromycetes</taxon>
        <taxon>Mucorales</taxon>
        <taxon>Cunninghamellaceae</taxon>
        <taxon>Hesseltinella</taxon>
    </lineage>
</organism>
<sequence length="346" mass="38001">MFYPTLLPIANQPLSSNGSTPTAGPAGAPLAIPCPTLTPRAKPQKVTDLRADDIQAVIGIGDSVMAGFAANGIQNQQYVSLNTFQEARGLSFAMGGDQGVVTVPNLLHFYSPRLYGSSIGDQLVTICFGDFCPVGQYQPSIDQLNGAQSGARSMDLNHELDYLLGQLADAYKKNYIAVDDWKLLTFFIGSNDLCHACAVNTSLPGPFIVDVQNAIERIRNNIPYVLIQVVGLLRIDEIFLDTQAYPTYCRPFKQSNFVLHDHECMCAHSAANLSIMASLQPQFNAALQSVVDYYRSPLYSNDTFTIVYRPLSVNIQSFPIQAISNVDCFHPSALAHSWFSKILWYT</sequence>
<dbReference type="Pfam" id="PF00657">
    <property type="entry name" value="Lipase_GDSL"/>
    <property type="match status" value="1"/>
</dbReference>
<dbReference type="Gene3D" id="3.40.50.1110">
    <property type="entry name" value="SGNH hydrolase"/>
    <property type="match status" value="1"/>
</dbReference>
<dbReference type="OrthoDB" id="10265800at2759"/>
<dbReference type="InterPro" id="IPR036514">
    <property type="entry name" value="SGNH_hydro_sf"/>
</dbReference>
<protein>
    <recommendedName>
        <fullName evidence="3">SGNH hydrolase</fullName>
    </recommendedName>
</protein>
<dbReference type="STRING" id="101127.A0A1X2G5R0"/>
<dbReference type="PANTHER" id="PTHR21325">
    <property type="entry name" value="PHOSPHOLIPASE B, PLB1"/>
    <property type="match status" value="1"/>
</dbReference>